<sequence>MNYHNKIEVWLLTLIDSKQVSANFLWSKSASQKVTHRRVLNELG</sequence>
<organism evidence="1">
    <name type="scientific">Rhizophora mucronata</name>
    <name type="common">Asiatic mangrove</name>
    <dbReference type="NCBI Taxonomy" id="61149"/>
    <lineage>
        <taxon>Eukaryota</taxon>
        <taxon>Viridiplantae</taxon>
        <taxon>Streptophyta</taxon>
        <taxon>Embryophyta</taxon>
        <taxon>Tracheophyta</taxon>
        <taxon>Spermatophyta</taxon>
        <taxon>Magnoliopsida</taxon>
        <taxon>eudicotyledons</taxon>
        <taxon>Gunneridae</taxon>
        <taxon>Pentapetalae</taxon>
        <taxon>rosids</taxon>
        <taxon>fabids</taxon>
        <taxon>Malpighiales</taxon>
        <taxon>Rhizophoraceae</taxon>
        <taxon>Rhizophora</taxon>
    </lineage>
</organism>
<dbReference type="AlphaFoldDB" id="A0A2P2N6J9"/>
<accession>A0A2P2N6J9</accession>
<dbReference type="EMBL" id="GGEC01057645">
    <property type="protein sequence ID" value="MBX38129.1"/>
    <property type="molecule type" value="Transcribed_RNA"/>
</dbReference>
<evidence type="ECO:0000313" key="1">
    <source>
        <dbReference type="EMBL" id="MBX38129.1"/>
    </source>
</evidence>
<proteinExistence type="predicted"/>
<name>A0A2P2N6J9_RHIMU</name>
<reference evidence="1" key="1">
    <citation type="submission" date="2018-02" db="EMBL/GenBank/DDBJ databases">
        <title>Rhizophora mucronata_Transcriptome.</title>
        <authorList>
            <person name="Meera S.P."/>
            <person name="Sreeshan A."/>
            <person name="Augustine A."/>
        </authorList>
    </citation>
    <scope>NUCLEOTIDE SEQUENCE</scope>
    <source>
        <tissue evidence="1">Leaf</tissue>
    </source>
</reference>
<protein>
    <submittedName>
        <fullName evidence="1">Uncharacterized protein</fullName>
    </submittedName>
</protein>